<accession>A0A4Y7NH78</accession>
<sequence>MSFSIVNVVRNASRALPVSMRSMQLTKPLTRSLWYMSNSTNQLFPTKFSSSFNHTPLGPSCPCGTCRGVHTRGDKELIEFLSEEIAAEKKSKSSKVINNLDGFDVKHNGSEIVLSKKFNDEQVEITVNVNHSVDADLQEGDLNTKADNPPPAEMKSRPQFEVKLVKGNHVTRFACSFIQDVGEPVEDAPNDIFTIDELAIYEGKHNEQTYAVAGDILDGYMYDLLMNLLEERGVSNEFVEKLSDLATKREHDLFINLLEQLQSFVQGK</sequence>
<dbReference type="FunFam" id="3.10.280.10:FF:000005">
    <property type="entry name" value="Glycoprotein gC1qBP, putative"/>
    <property type="match status" value="1"/>
</dbReference>
<dbReference type="EMBL" id="LR022939">
    <property type="protein sequence ID" value="SVE92558.1"/>
    <property type="molecule type" value="mRNA"/>
</dbReference>
<proteinExistence type="evidence at transcript level"/>
<dbReference type="InterPro" id="IPR036561">
    <property type="entry name" value="MAM33_sf"/>
</dbReference>
<dbReference type="PANTHER" id="PTHR10826:SF1">
    <property type="entry name" value="COMPLEMENT COMPONENT 1 Q SUBCOMPONENT-BINDING PROTEIN, MITOCHONDRIAL"/>
    <property type="match status" value="1"/>
</dbReference>
<dbReference type="AlphaFoldDB" id="A0A4Y7NH78"/>
<comment type="similarity">
    <text evidence="1">Belongs to the MAM33 family.</text>
</comment>
<gene>
    <name evidence="2" type="primary">EOG090X0APE</name>
</gene>
<dbReference type="PANTHER" id="PTHR10826">
    <property type="entry name" value="COMPLEMENT COMPONENT 1"/>
    <property type="match status" value="1"/>
</dbReference>
<evidence type="ECO:0000256" key="1">
    <source>
        <dbReference type="ARBA" id="ARBA00005457"/>
    </source>
</evidence>
<dbReference type="SUPFAM" id="SSF54529">
    <property type="entry name" value="Mitochondrial glycoprotein MAM33-like"/>
    <property type="match status" value="1"/>
</dbReference>
<dbReference type="GO" id="GO:0005759">
    <property type="term" value="C:mitochondrial matrix"/>
    <property type="evidence" value="ECO:0007669"/>
    <property type="project" value="InterPro"/>
</dbReference>
<protein>
    <submittedName>
        <fullName evidence="2">EOG090X0APE</fullName>
    </submittedName>
</protein>
<dbReference type="Gene3D" id="3.10.280.10">
    <property type="entry name" value="Mitochondrial glycoprotein"/>
    <property type="match status" value="1"/>
</dbReference>
<organism evidence="2">
    <name type="scientific">Megafenestra aurita</name>
    <dbReference type="NCBI Taxonomy" id="2291010"/>
    <lineage>
        <taxon>Eukaryota</taxon>
        <taxon>Metazoa</taxon>
        <taxon>Ecdysozoa</taxon>
        <taxon>Arthropoda</taxon>
        <taxon>Crustacea</taxon>
        <taxon>Branchiopoda</taxon>
        <taxon>Diplostraca</taxon>
        <taxon>Cladocera</taxon>
        <taxon>Anomopoda</taxon>
        <taxon>Daphniidae</taxon>
        <taxon>Megafenestra</taxon>
    </lineage>
</organism>
<reference evidence="2" key="1">
    <citation type="submission" date="2018-08" db="EMBL/GenBank/DDBJ databases">
        <authorList>
            <person name="Cornetti L."/>
        </authorList>
    </citation>
    <scope>NUCLEOTIDE SEQUENCE</scope>
    <source>
        <strain evidence="2">CH-H-2</strain>
    </source>
</reference>
<dbReference type="InterPro" id="IPR003428">
    <property type="entry name" value="MAM33"/>
</dbReference>
<dbReference type="Pfam" id="PF02330">
    <property type="entry name" value="MAM33"/>
    <property type="match status" value="1"/>
</dbReference>
<evidence type="ECO:0000313" key="2">
    <source>
        <dbReference type="EMBL" id="SVE92558.1"/>
    </source>
</evidence>
<name>A0A4Y7NH78_9CRUS</name>
<dbReference type="GO" id="GO:0042256">
    <property type="term" value="P:cytosolic ribosome assembly"/>
    <property type="evidence" value="ECO:0007669"/>
    <property type="project" value="TreeGrafter"/>
</dbReference>